<dbReference type="Proteomes" id="UP000649799">
    <property type="component" value="Unassembled WGS sequence"/>
</dbReference>
<reference evidence="2 3" key="1">
    <citation type="submission" date="2020-03" db="EMBL/GenBank/DDBJ databases">
        <title>Cyclobacterium plantarum sp. nov., a marine bacterium isolated from a coastal-marine wetland.</title>
        <authorList>
            <person name="Sanchez-Porro C."/>
            <person name="Ventosa A."/>
            <person name="Amoozegar M."/>
        </authorList>
    </citation>
    <scope>NUCLEOTIDE SEQUENCE [LARGE SCALE GENOMIC DNA]</scope>
    <source>
        <strain evidence="2 3">GBPx2</strain>
    </source>
</reference>
<evidence type="ECO:0000313" key="3">
    <source>
        <dbReference type="Proteomes" id="UP000649799"/>
    </source>
</evidence>
<gene>
    <name evidence="2" type="ORF">G9Q97_14945</name>
</gene>
<proteinExistence type="predicted"/>
<comment type="caution">
    <text evidence="2">The sequence shown here is derived from an EMBL/GenBank/DDBJ whole genome shotgun (WGS) entry which is preliminary data.</text>
</comment>
<evidence type="ECO:0000256" key="1">
    <source>
        <dbReference type="SAM" id="SignalP"/>
    </source>
</evidence>
<dbReference type="RefSeq" id="WP_166148196.1">
    <property type="nucleotide sequence ID" value="NZ_JAANYN010000006.1"/>
</dbReference>
<sequence length="262" mass="29996">MLNKIQWLAVVCFLSSLVSMQAYSQSTGSLFLSTGIQDFTGRDQGFSHQKYSGIRSMSTATFQLHKPQKTELFQFDFAYGPLKNRIGNSMNAMTIGFLTYTYYHKNKPEVKSLHWGWSNQNLFNIRSHNGFSNYSLRYDYFSSLGPSVRYIMPLQWKGQHFEWHTLSHLQVVGFQIKSGYIGANPDGYSGENTIMGNFFESMEPFIIGKDWNFGLTSSFYWELPSENKLGLNYRLDISGLQGIQPVASFGNALLLVLKVKLW</sequence>
<organism evidence="2 3">
    <name type="scientific">Cyclobacterium plantarum</name>
    <dbReference type="NCBI Taxonomy" id="2716263"/>
    <lineage>
        <taxon>Bacteria</taxon>
        <taxon>Pseudomonadati</taxon>
        <taxon>Bacteroidota</taxon>
        <taxon>Cytophagia</taxon>
        <taxon>Cytophagales</taxon>
        <taxon>Cyclobacteriaceae</taxon>
        <taxon>Cyclobacterium</taxon>
    </lineage>
</organism>
<protein>
    <submittedName>
        <fullName evidence="2">Uncharacterized protein</fullName>
    </submittedName>
</protein>
<feature type="chain" id="PRO_5046914711" evidence="1">
    <location>
        <begin position="25"/>
        <end position="262"/>
    </location>
</feature>
<dbReference type="EMBL" id="JAANYN010000006">
    <property type="protein sequence ID" value="NHE58107.1"/>
    <property type="molecule type" value="Genomic_DNA"/>
</dbReference>
<name>A0ABX0H908_9BACT</name>
<keyword evidence="3" id="KW-1185">Reference proteome</keyword>
<keyword evidence="1" id="KW-0732">Signal</keyword>
<accession>A0ABX0H908</accession>
<feature type="signal peptide" evidence="1">
    <location>
        <begin position="1"/>
        <end position="24"/>
    </location>
</feature>
<evidence type="ECO:0000313" key="2">
    <source>
        <dbReference type="EMBL" id="NHE58107.1"/>
    </source>
</evidence>